<keyword evidence="2" id="KW-1185">Reference proteome</keyword>
<sequence length="304" mass="35906">MKKIIFLMPYFGCFPEWFDLYLESCRWNPTIDWLFFTDCGVPENAPANVRFIQMSFQAYQQLVCDRLNISFQTHSAYTVCNLRPAYGLIHQEHIAGYDYFGFGDIDVIYGNLRAFYTDAVLNYNTISTHSDRVSGHLFLIKNNEYWVNAFRRIPDWQNLMSQPINVPMDEGYFTKQLLGRKRLPSFLRRLWGIVDPDKRHHLFQERFSTVLSDRPWMNGTYDYPTQWFWHRGKLTVETGEELMYLHFMNWKSSRYLRKRYGEQAAWEDLSQLVDPNLTDLSQGFCISPLGFTPIESTAPIAIAL</sequence>
<organism evidence="1 2">
    <name type="scientific">Leptolyngbya boryana NIES-2135</name>
    <dbReference type="NCBI Taxonomy" id="1973484"/>
    <lineage>
        <taxon>Bacteria</taxon>
        <taxon>Bacillati</taxon>
        <taxon>Cyanobacteriota</taxon>
        <taxon>Cyanophyceae</taxon>
        <taxon>Leptolyngbyales</taxon>
        <taxon>Leptolyngbyaceae</taxon>
        <taxon>Leptolyngbya group</taxon>
        <taxon>Leptolyngbya</taxon>
    </lineage>
</organism>
<name>A0A1Z4JCU6_LEPBY</name>
<gene>
    <name evidence="1" type="ORF">NIES2135_13730</name>
</gene>
<dbReference type="Proteomes" id="UP000217895">
    <property type="component" value="Chromosome"/>
</dbReference>
<evidence type="ECO:0008006" key="3">
    <source>
        <dbReference type="Google" id="ProtNLM"/>
    </source>
</evidence>
<evidence type="ECO:0000313" key="1">
    <source>
        <dbReference type="EMBL" id="BAY54556.1"/>
    </source>
</evidence>
<reference evidence="1 2" key="1">
    <citation type="submission" date="2017-06" db="EMBL/GenBank/DDBJ databases">
        <title>Genome sequencing of cyanobaciteial culture collection at National Institute for Environmental Studies (NIES).</title>
        <authorList>
            <person name="Hirose Y."/>
            <person name="Shimura Y."/>
            <person name="Fujisawa T."/>
            <person name="Nakamura Y."/>
            <person name="Kawachi M."/>
        </authorList>
    </citation>
    <scope>NUCLEOTIDE SEQUENCE [LARGE SCALE GENOMIC DNA]</scope>
    <source>
        <strain evidence="1 2">NIES-2135</strain>
    </source>
</reference>
<evidence type="ECO:0000313" key="2">
    <source>
        <dbReference type="Proteomes" id="UP000217895"/>
    </source>
</evidence>
<dbReference type="Pfam" id="PF20330">
    <property type="entry name" value="DUF6625"/>
    <property type="match status" value="1"/>
</dbReference>
<dbReference type="AlphaFoldDB" id="A0A1Z4JCU6"/>
<proteinExistence type="predicted"/>
<dbReference type="EMBL" id="AP018203">
    <property type="protein sequence ID" value="BAY54556.1"/>
    <property type="molecule type" value="Genomic_DNA"/>
</dbReference>
<accession>A0A1Z4JCU6</accession>
<dbReference type="InterPro" id="IPR046733">
    <property type="entry name" value="DUF6625"/>
</dbReference>
<protein>
    <recommendedName>
        <fullName evidence="3">Glycosyl transferase</fullName>
    </recommendedName>
</protein>